<protein>
    <recommendedName>
        <fullName evidence="4">DUF2798 domain-containing protein</fullName>
    </recommendedName>
</protein>
<dbReference type="Pfam" id="PF11391">
    <property type="entry name" value="DUF2798"/>
    <property type="match status" value="1"/>
</dbReference>
<dbReference type="EMBL" id="FNDG01000001">
    <property type="protein sequence ID" value="SDG88216.1"/>
    <property type="molecule type" value="Genomic_DNA"/>
</dbReference>
<sequence>MPETTLSRSRRYRKLPARLSPVVFAFFMSGIMAFLMCLVITATNRGLSAGYLGEVLEAYRLAMPVAFVCVMGVRPLVLHLVRLTVRAS</sequence>
<evidence type="ECO:0000313" key="3">
    <source>
        <dbReference type="Proteomes" id="UP000198606"/>
    </source>
</evidence>
<keyword evidence="1" id="KW-1133">Transmembrane helix</keyword>
<feature type="transmembrane region" description="Helical" evidence="1">
    <location>
        <begin position="61"/>
        <end position="81"/>
    </location>
</feature>
<proteinExistence type="predicted"/>
<feature type="transmembrane region" description="Helical" evidence="1">
    <location>
        <begin position="21"/>
        <end position="41"/>
    </location>
</feature>
<organism evidence="2 3">
    <name type="scientific">Phytopseudomonas flavescens</name>
    <dbReference type="NCBI Taxonomy" id="29435"/>
    <lineage>
        <taxon>Bacteria</taxon>
        <taxon>Pseudomonadati</taxon>
        <taxon>Pseudomonadota</taxon>
        <taxon>Gammaproteobacteria</taxon>
        <taxon>Pseudomonadales</taxon>
        <taxon>Pseudomonadaceae</taxon>
        <taxon>Phytopseudomonas</taxon>
    </lineage>
</organism>
<gene>
    <name evidence="2" type="ORF">SAMN05216588_101295</name>
</gene>
<dbReference type="InterPro" id="IPR021529">
    <property type="entry name" value="DUF2798"/>
</dbReference>
<dbReference type="STRING" id="29435.SAMN05216588_101295"/>
<keyword evidence="1" id="KW-0472">Membrane</keyword>
<accession>A0A1G7XW23</accession>
<evidence type="ECO:0000256" key="1">
    <source>
        <dbReference type="SAM" id="Phobius"/>
    </source>
</evidence>
<evidence type="ECO:0008006" key="4">
    <source>
        <dbReference type="Google" id="ProtNLM"/>
    </source>
</evidence>
<dbReference type="Proteomes" id="UP000198606">
    <property type="component" value="Unassembled WGS sequence"/>
</dbReference>
<dbReference type="RefSeq" id="WP_084305568.1">
    <property type="nucleotide sequence ID" value="NZ_FNDG01000001.1"/>
</dbReference>
<name>A0A1G7XW23_9GAMM</name>
<dbReference type="AlphaFoldDB" id="A0A1G7XW23"/>
<evidence type="ECO:0000313" key="2">
    <source>
        <dbReference type="EMBL" id="SDG88216.1"/>
    </source>
</evidence>
<reference evidence="2 3" key="1">
    <citation type="submission" date="2016-10" db="EMBL/GenBank/DDBJ databases">
        <authorList>
            <person name="de Groot N.N."/>
        </authorList>
    </citation>
    <scope>NUCLEOTIDE SEQUENCE [LARGE SCALE GENOMIC DNA]</scope>
    <source>
        <strain evidence="2 3">LMG 18387</strain>
    </source>
</reference>
<keyword evidence="1" id="KW-0812">Transmembrane</keyword>